<gene>
    <name evidence="3" type="ORF">LTRI10_LOCUS2223</name>
</gene>
<feature type="signal peptide" evidence="2">
    <location>
        <begin position="1"/>
        <end position="25"/>
    </location>
</feature>
<evidence type="ECO:0000313" key="3">
    <source>
        <dbReference type="EMBL" id="CAL1354411.1"/>
    </source>
</evidence>
<reference evidence="3 4" key="1">
    <citation type="submission" date="2024-04" db="EMBL/GenBank/DDBJ databases">
        <authorList>
            <person name="Fracassetti M."/>
        </authorList>
    </citation>
    <scope>NUCLEOTIDE SEQUENCE [LARGE SCALE GENOMIC DNA]</scope>
</reference>
<proteinExistence type="inferred from homology"/>
<feature type="chain" id="PRO_5043382390" evidence="2">
    <location>
        <begin position="26"/>
        <end position="100"/>
    </location>
</feature>
<dbReference type="EMBL" id="OZ034813">
    <property type="protein sequence ID" value="CAL1354411.1"/>
    <property type="molecule type" value="Genomic_DNA"/>
</dbReference>
<keyword evidence="2" id="KW-0732">Signal</keyword>
<evidence type="ECO:0000313" key="4">
    <source>
        <dbReference type="Proteomes" id="UP001497516"/>
    </source>
</evidence>
<evidence type="ECO:0000256" key="2">
    <source>
        <dbReference type="SAM" id="SignalP"/>
    </source>
</evidence>
<evidence type="ECO:0000256" key="1">
    <source>
        <dbReference type="ARBA" id="ARBA00010582"/>
    </source>
</evidence>
<keyword evidence="4" id="KW-1185">Reference proteome</keyword>
<dbReference type="InterPro" id="IPR003854">
    <property type="entry name" value="GASA"/>
</dbReference>
<dbReference type="PANTHER" id="PTHR23201">
    <property type="entry name" value="EXTENSIN, PROLINE-RICH PROTEIN"/>
    <property type="match status" value="1"/>
</dbReference>
<dbReference type="Pfam" id="PF02704">
    <property type="entry name" value="GASA"/>
    <property type="match status" value="1"/>
</dbReference>
<dbReference type="AlphaFoldDB" id="A0AAV2CEU6"/>
<sequence>MTTSRRLSWLPSSAVLLLVLAMAFAAQLTHGDRGGSLRPYQCAGACSYRCSKTHHRKPCLFFCKKCCATCLCVPSGTYGNKEECACYNNWKSKQGKPKCP</sequence>
<organism evidence="3 4">
    <name type="scientific">Linum trigynum</name>
    <dbReference type="NCBI Taxonomy" id="586398"/>
    <lineage>
        <taxon>Eukaryota</taxon>
        <taxon>Viridiplantae</taxon>
        <taxon>Streptophyta</taxon>
        <taxon>Embryophyta</taxon>
        <taxon>Tracheophyta</taxon>
        <taxon>Spermatophyta</taxon>
        <taxon>Magnoliopsida</taxon>
        <taxon>eudicotyledons</taxon>
        <taxon>Gunneridae</taxon>
        <taxon>Pentapetalae</taxon>
        <taxon>rosids</taxon>
        <taxon>fabids</taxon>
        <taxon>Malpighiales</taxon>
        <taxon>Linaceae</taxon>
        <taxon>Linum</taxon>
    </lineage>
</organism>
<comment type="similarity">
    <text evidence="1">Belongs to the GASA family.</text>
</comment>
<name>A0AAV2CEU6_9ROSI</name>
<accession>A0AAV2CEU6</accession>
<protein>
    <submittedName>
        <fullName evidence="3">Uncharacterized protein</fullName>
    </submittedName>
</protein>
<dbReference type="PANTHER" id="PTHR23201:SF92">
    <property type="entry name" value="GIBBERELLIN-REGULATED PROTEIN 12"/>
    <property type="match status" value="1"/>
</dbReference>
<dbReference type="Proteomes" id="UP001497516">
    <property type="component" value="Chromosome 1"/>
</dbReference>